<dbReference type="Proteomes" id="UP001652582">
    <property type="component" value="Chromosome 23"/>
</dbReference>
<dbReference type="Pfam" id="PF07992">
    <property type="entry name" value="Pyr_redox_2"/>
    <property type="match status" value="1"/>
</dbReference>
<feature type="transmembrane region" description="Helical" evidence="12">
    <location>
        <begin position="33"/>
        <end position="54"/>
    </location>
</feature>
<evidence type="ECO:0000313" key="16">
    <source>
        <dbReference type="RefSeq" id="XP_052744561.1"/>
    </source>
</evidence>
<keyword evidence="12" id="KW-1133">Transmembrane helix</keyword>
<evidence type="ECO:0000259" key="14">
    <source>
        <dbReference type="Pfam" id="PF14721"/>
    </source>
</evidence>
<keyword evidence="12" id="KW-0812">Transmembrane</keyword>
<organism evidence="15 16">
    <name type="scientific">Bicyclus anynana</name>
    <name type="common">Squinting bush brown butterfly</name>
    <dbReference type="NCBI Taxonomy" id="110368"/>
    <lineage>
        <taxon>Eukaryota</taxon>
        <taxon>Metazoa</taxon>
        <taxon>Ecdysozoa</taxon>
        <taxon>Arthropoda</taxon>
        <taxon>Hexapoda</taxon>
        <taxon>Insecta</taxon>
        <taxon>Pterygota</taxon>
        <taxon>Neoptera</taxon>
        <taxon>Endopterygota</taxon>
        <taxon>Lepidoptera</taxon>
        <taxon>Glossata</taxon>
        <taxon>Ditrysia</taxon>
        <taxon>Papilionoidea</taxon>
        <taxon>Nymphalidae</taxon>
        <taxon>Satyrinae</taxon>
        <taxon>Satyrini</taxon>
        <taxon>Mycalesina</taxon>
        <taxon>Bicyclus</taxon>
    </lineage>
</organism>
<dbReference type="PANTHER" id="PTHR43557:SF4">
    <property type="entry name" value="APOPTOSIS-INDUCING FACTOR 1, MITOCHONDRIAL"/>
    <property type="match status" value="1"/>
</dbReference>
<dbReference type="SUPFAM" id="SSF51905">
    <property type="entry name" value="FAD/NAD(P)-binding domain"/>
    <property type="match status" value="1"/>
</dbReference>
<dbReference type="InterPro" id="IPR023753">
    <property type="entry name" value="FAD/NAD-binding_dom"/>
</dbReference>
<dbReference type="Gene3D" id="3.50.50.60">
    <property type="entry name" value="FAD/NAD(P)-binding domain"/>
    <property type="match status" value="2"/>
</dbReference>
<comment type="cofactor">
    <cofactor evidence="1">
        <name>FAD</name>
        <dbReference type="ChEBI" id="CHEBI:57692"/>
    </cofactor>
</comment>
<keyword evidence="5" id="KW-0053">Apoptosis</keyword>
<dbReference type="InterPro" id="IPR050446">
    <property type="entry name" value="FAD-oxidoreductase/Apoptosis"/>
</dbReference>
<dbReference type="InterPro" id="IPR036188">
    <property type="entry name" value="FAD/NAD-bd_sf"/>
</dbReference>
<evidence type="ECO:0000256" key="9">
    <source>
        <dbReference type="ARBA" id="ARBA00023027"/>
    </source>
</evidence>
<dbReference type="SUPFAM" id="SSF55424">
    <property type="entry name" value="FAD/NAD-linked reductases, dimerisation (C-terminal) domain"/>
    <property type="match status" value="1"/>
</dbReference>
<dbReference type="PRINTS" id="PR00368">
    <property type="entry name" value="FADPNR"/>
</dbReference>
<keyword evidence="10" id="KW-0496">Mitochondrion</keyword>
<keyword evidence="9" id="KW-0520">NAD</keyword>
<dbReference type="Gene3D" id="3.30.390.30">
    <property type="match status" value="1"/>
</dbReference>
<evidence type="ECO:0000256" key="8">
    <source>
        <dbReference type="ARBA" id="ARBA00023002"/>
    </source>
</evidence>
<evidence type="ECO:0000256" key="4">
    <source>
        <dbReference type="ARBA" id="ARBA00022630"/>
    </source>
</evidence>
<dbReference type="PRINTS" id="PR00411">
    <property type="entry name" value="PNDRDTASEI"/>
</dbReference>
<comment type="catalytic activity">
    <reaction evidence="11">
        <text>A + NADH + H(+) = AH2 + NAD(+)</text>
        <dbReference type="Rhea" id="RHEA:11356"/>
        <dbReference type="ChEBI" id="CHEBI:13193"/>
        <dbReference type="ChEBI" id="CHEBI:15378"/>
        <dbReference type="ChEBI" id="CHEBI:17499"/>
        <dbReference type="ChEBI" id="CHEBI:57540"/>
        <dbReference type="ChEBI" id="CHEBI:57945"/>
    </reaction>
</comment>
<proteinExistence type="inferred from homology"/>
<dbReference type="Pfam" id="PF14721">
    <property type="entry name" value="AIF_C"/>
    <property type="match status" value="1"/>
</dbReference>
<evidence type="ECO:0000256" key="10">
    <source>
        <dbReference type="ARBA" id="ARBA00023128"/>
    </source>
</evidence>
<gene>
    <name evidence="16" type="primary">LOC112049102</name>
</gene>
<dbReference type="SMART" id="SM01353">
    <property type="entry name" value="AIF_C"/>
    <property type="match status" value="1"/>
</dbReference>
<keyword evidence="6" id="KW-0274">FAD</keyword>
<feature type="domain" description="FAD/NAD(P)-binding" evidence="13">
    <location>
        <begin position="88"/>
        <end position="432"/>
    </location>
</feature>
<comment type="subcellular location">
    <subcellularLocation>
        <location evidence="2">Mitochondrion</location>
    </subcellularLocation>
</comment>
<evidence type="ECO:0000256" key="3">
    <source>
        <dbReference type="ARBA" id="ARBA00006442"/>
    </source>
</evidence>
<evidence type="ECO:0000256" key="6">
    <source>
        <dbReference type="ARBA" id="ARBA00022827"/>
    </source>
</evidence>
<evidence type="ECO:0000256" key="7">
    <source>
        <dbReference type="ARBA" id="ARBA00022946"/>
    </source>
</evidence>
<dbReference type="InterPro" id="IPR029324">
    <property type="entry name" value="AIF_C"/>
</dbReference>
<reference evidence="16" key="1">
    <citation type="submission" date="2025-08" db="UniProtKB">
        <authorList>
            <consortium name="RefSeq"/>
        </authorList>
    </citation>
    <scope>IDENTIFICATION</scope>
</reference>
<keyword evidence="8" id="KW-0560">Oxidoreductase</keyword>
<dbReference type="InterPro" id="IPR016156">
    <property type="entry name" value="FAD/NAD-linked_Rdtase_dimer_sf"/>
</dbReference>
<accession>A0ABM3LZR0</accession>
<evidence type="ECO:0000256" key="11">
    <source>
        <dbReference type="ARBA" id="ARBA00047786"/>
    </source>
</evidence>
<evidence type="ECO:0000313" key="15">
    <source>
        <dbReference type="Proteomes" id="UP001652582"/>
    </source>
</evidence>
<keyword evidence="7" id="KW-0809">Transit peptide</keyword>
<protein>
    <submittedName>
        <fullName evidence="16">Apoptosis-inducing factor 1, mitochondrial</fullName>
    </submittedName>
</protein>
<keyword evidence="4" id="KW-0285">Flavoprotein</keyword>
<keyword evidence="15" id="KW-1185">Reference proteome</keyword>
<evidence type="ECO:0000259" key="13">
    <source>
        <dbReference type="Pfam" id="PF07992"/>
    </source>
</evidence>
<name>A0ABM3LZR0_BICAN</name>
<comment type="similarity">
    <text evidence="3">Belongs to the FAD-dependent oxidoreductase family.</text>
</comment>
<evidence type="ECO:0000256" key="12">
    <source>
        <dbReference type="SAM" id="Phobius"/>
    </source>
</evidence>
<dbReference type="RefSeq" id="XP_052744561.1">
    <property type="nucleotide sequence ID" value="XM_052888601.1"/>
</dbReference>
<keyword evidence="12" id="KW-0472">Membrane</keyword>
<feature type="domain" description="Mitochondrial apoptosis-inducing factor C-terminal" evidence="14">
    <location>
        <begin position="435"/>
        <end position="534"/>
    </location>
</feature>
<sequence length="592" mass="67371">MLECACTKGPCSLKPVPDPPPCPPPPPPPFPWIYVWALLSFFGLMGTIYQLFLWKEYRDKIHSAIQKWRPRRKVKRPFHSDDLPACVQYLIIGTGAAGWAAYRAIMEHDKKAKVFFITKEDCLPYNRMPMSKHMWWNPAPPDMMTLNYIENWKRKTMYVAECKTFMDPITFYRKTSGPAASIASGWCVLRVDADDHVAWVKTICGEQPVYYERCLIAVGAKAKNLEIFKSAPKFVRERVQVMRSIRDLELAYRRVKAARHVVILGGGFLGSELAWYLARMSKEGEHIQHAEEEEPVQLVQVVKDKGILAGVVPEYLAEWATEKIKCEGVTVIPKTQVYDAFESPDGRLQLTLSNGSSIITDYVLVAVGTEPREELAEPSYLELDRVNGGFLVNTELEARTHLYVAGDAASIYSQWKDTRLRMEHYGNAEEQGYIAGANMTGYWIPCNMEPHFKFRLGDSLDVEGVGEVGACMPTVALFKPCGEESKPQVPEGQEKKGEDMPCFKKADEYKSRYKRGMLFYLRDETVVGMVFWNIPPVDDRYEAATEVLRARPSYKDINIIAGLFGFPETQCDYLSEAEKVDPAPCIQNWRFP</sequence>
<evidence type="ECO:0000256" key="2">
    <source>
        <dbReference type="ARBA" id="ARBA00004173"/>
    </source>
</evidence>
<evidence type="ECO:0000256" key="5">
    <source>
        <dbReference type="ARBA" id="ARBA00022703"/>
    </source>
</evidence>
<dbReference type="PANTHER" id="PTHR43557">
    <property type="entry name" value="APOPTOSIS-INDUCING FACTOR 1"/>
    <property type="match status" value="1"/>
</dbReference>
<dbReference type="GeneID" id="112049102"/>
<evidence type="ECO:0000256" key="1">
    <source>
        <dbReference type="ARBA" id="ARBA00001974"/>
    </source>
</evidence>